<accession>T1F1P1</accession>
<reference evidence="4" key="1">
    <citation type="submission" date="2012-12" db="EMBL/GenBank/DDBJ databases">
        <authorList>
            <person name="Hellsten U."/>
            <person name="Grimwood J."/>
            <person name="Chapman J.A."/>
            <person name="Shapiro H."/>
            <person name="Aerts A."/>
            <person name="Otillar R.P."/>
            <person name="Terry A.Y."/>
            <person name="Boore J.L."/>
            <person name="Simakov O."/>
            <person name="Marletaz F."/>
            <person name="Cho S.-J."/>
            <person name="Edsinger-Gonzales E."/>
            <person name="Havlak P."/>
            <person name="Kuo D.-H."/>
            <person name="Larsson T."/>
            <person name="Lv J."/>
            <person name="Arendt D."/>
            <person name="Savage R."/>
            <person name="Osoegawa K."/>
            <person name="de Jong P."/>
            <person name="Lindberg D.R."/>
            <person name="Seaver E.C."/>
            <person name="Weisblat D.A."/>
            <person name="Putnam N.H."/>
            <person name="Grigoriev I.V."/>
            <person name="Rokhsar D.S."/>
        </authorList>
    </citation>
    <scope>NUCLEOTIDE SEQUENCE</scope>
</reference>
<gene>
    <name evidence="3" type="primary">20202741</name>
    <name evidence="2" type="ORF">HELRODRAFT_169269</name>
</gene>
<name>T1F1P1_HELRO</name>
<evidence type="ECO:0000256" key="1">
    <source>
        <dbReference type="SAM" id="MobiDB-lite"/>
    </source>
</evidence>
<sequence length="126" mass="13662">MSTSETAGGTLETSLIMKPVQEKHFGVYNVTADNGFAVGWGNVELKKSLNQTEAYSKNMVPDGAQQQPGSQEGSGPTTSNKIRVLKRNNYLSCLRGGDQGDQFCILTQSQQLRSRGSYAIQNLSTN</sequence>
<dbReference type="EMBL" id="KB096080">
    <property type="protein sequence ID" value="ESO08427.1"/>
    <property type="molecule type" value="Genomic_DNA"/>
</dbReference>
<proteinExistence type="predicted"/>
<dbReference type="CTD" id="20202741"/>
<dbReference type="AlphaFoldDB" id="T1F1P1"/>
<dbReference type="Proteomes" id="UP000015101">
    <property type="component" value="Unassembled WGS sequence"/>
</dbReference>
<keyword evidence="4" id="KW-1185">Reference proteome</keyword>
<evidence type="ECO:0000313" key="2">
    <source>
        <dbReference type="EMBL" id="ESO08427.1"/>
    </source>
</evidence>
<organism evidence="3 4">
    <name type="scientific">Helobdella robusta</name>
    <name type="common">Californian leech</name>
    <dbReference type="NCBI Taxonomy" id="6412"/>
    <lineage>
        <taxon>Eukaryota</taxon>
        <taxon>Metazoa</taxon>
        <taxon>Spiralia</taxon>
        <taxon>Lophotrochozoa</taxon>
        <taxon>Annelida</taxon>
        <taxon>Clitellata</taxon>
        <taxon>Hirudinea</taxon>
        <taxon>Rhynchobdellida</taxon>
        <taxon>Glossiphoniidae</taxon>
        <taxon>Helobdella</taxon>
    </lineage>
</organism>
<reference evidence="3" key="3">
    <citation type="submission" date="2015-06" db="UniProtKB">
        <authorList>
            <consortium name="EnsemblMetazoa"/>
        </authorList>
    </citation>
    <scope>IDENTIFICATION</scope>
</reference>
<dbReference type="EMBL" id="AMQM01003250">
    <property type="status" value="NOT_ANNOTATED_CDS"/>
    <property type="molecule type" value="Genomic_DNA"/>
</dbReference>
<dbReference type="InParanoid" id="T1F1P1"/>
<dbReference type="KEGG" id="hro:HELRODRAFT_169269"/>
<protein>
    <submittedName>
        <fullName evidence="2 3">Uncharacterized protein</fullName>
    </submittedName>
</protein>
<evidence type="ECO:0000313" key="3">
    <source>
        <dbReference type="EnsemblMetazoa" id="HelroP169269"/>
    </source>
</evidence>
<feature type="region of interest" description="Disordered" evidence="1">
    <location>
        <begin position="56"/>
        <end position="81"/>
    </location>
</feature>
<dbReference type="GeneID" id="20202741"/>
<dbReference type="EnsemblMetazoa" id="HelroT169269">
    <property type="protein sequence ID" value="HelroP169269"/>
    <property type="gene ID" value="HelroG169269"/>
</dbReference>
<dbReference type="HOGENOM" id="CLU_1983961_0_0_1"/>
<dbReference type="RefSeq" id="XP_009013357.1">
    <property type="nucleotide sequence ID" value="XM_009015109.1"/>
</dbReference>
<reference evidence="2 4" key="2">
    <citation type="journal article" date="2013" name="Nature">
        <title>Insights into bilaterian evolution from three spiralian genomes.</title>
        <authorList>
            <person name="Simakov O."/>
            <person name="Marletaz F."/>
            <person name="Cho S.J."/>
            <person name="Edsinger-Gonzales E."/>
            <person name="Havlak P."/>
            <person name="Hellsten U."/>
            <person name="Kuo D.H."/>
            <person name="Larsson T."/>
            <person name="Lv J."/>
            <person name="Arendt D."/>
            <person name="Savage R."/>
            <person name="Osoegawa K."/>
            <person name="de Jong P."/>
            <person name="Grimwood J."/>
            <person name="Chapman J.A."/>
            <person name="Shapiro H."/>
            <person name="Aerts A."/>
            <person name="Otillar R.P."/>
            <person name="Terry A.Y."/>
            <person name="Boore J.L."/>
            <person name="Grigoriev I.V."/>
            <person name="Lindberg D.R."/>
            <person name="Seaver E.C."/>
            <person name="Weisblat D.A."/>
            <person name="Putnam N.H."/>
            <person name="Rokhsar D.S."/>
        </authorList>
    </citation>
    <scope>NUCLEOTIDE SEQUENCE</scope>
</reference>
<feature type="compositionally biased region" description="Low complexity" evidence="1">
    <location>
        <begin position="63"/>
        <end position="76"/>
    </location>
</feature>
<evidence type="ECO:0000313" key="4">
    <source>
        <dbReference type="Proteomes" id="UP000015101"/>
    </source>
</evidence>